<keyword evidence="3" id="KW-1185">Reference proteome</keyword>
<feature type="compositionally biased region" description="Polar residues" evidence="1">
    <location>
        <begin position="196"/>
        <end position="211"/>
    </location>
</feature>
<proteinExistence type="predicted"/>
<dbReference type="SUPFAM" id="SSF140459">
    <property type="entry name" value="PE/PPE dimer-like"/>
    <property type="match status" value="1"/>
</dbReference>
<dbReference type="EMBL" id="CP016076">
    <property type="protein sequence ID" value="APU12196.1"/>
    <property type="molecule type" value="Genomic_DNA"/>
</dbReference>
<feature type="region of interest" description="Disordered" evidence="1">
    <location>
        <begin position="418"/>
        <end position="438"/>
    </location>
</feature>
<evidence type="ECO:0008006" key="4">
    <source>
        <dbReference type="Google" id="ProtNLM"/>
    </source>
</evidence>
<protein>
    <recommendedName>
        <fullName evidence="4">PPE family domain-containing protein</fullName>
    </recommendedName>
</protein>
<gene>
    <name evidence="2" type="ORF">UA74_00485</name>
</gene>
<feature type="compositionally biased region" description="Pro residues" evidence="1">
    <location>
        <begin position="257"/>
        <end position="280"/>
    </location>
</feature>
<feature type="compositionally biased region" description="Gly residues" evidence="1">
    <location>
        <begin position="212"/>
        <end position="235"/>
    </location>
</feature>
<dbReference type="AlphaFoldDB" id="A0AAC9L7B0"/>
<sequence>MAYQANPSDRTWDHTNAQAISAALNSDPAGASPEDMEVSWKGIADRFLELGQYIESSLSTSNEVHQGVAGEKSRGAVSPLAVYALEADSQARQIASATALQANYQATAKFLTPTGSPEPSKDFLDTVVPGMTGYTDQRNAYDQENQRAREIMENYQSNTNANLASSRGFEAPPNTLVTIAEPNLGRADDGMPATFGDSSLPNGGTDANSGTDTGGRGGSNIPGGGSDGGSGGGNGSTPEYRPPTGPPPVGPDFHYPVPQPPTPGQPIPPPVIGAPGPSGPPGGGLLPPLGGIGRPSGNIGGNGPGGIGGRGPVGGRHGGFGGPAGGRAPGGFGPGGSGFGPGSGGPGGNGFGPGGATGVGGTGGGRMPGGFGPTGGGAGGMPGGGVAGGGGAGGRNSEGDEDKEHKRADYLIEMDDIFTDGTKVAPPVFGDEAPPRDR</sequence>
<reference evidence="3" key="1">
    <citation type="submission" date="2016-06" db="EMBL/GenBank/DDBJ databases">
        <title>Complete genome sequence of Actinoalloteichus fjordicus DSM 46855 (=ADI127-17), type strain of the new species Actinoalloteichus fjordicus.</title>
        <authorList>
            <person name="Ruckert C."/>
            <person name="Nouioui I."/>
            <person name="Willmese J."/>
            <person name="van Wezel G."/>
            <person name="Klenk H.-P."/>
            <person name="Kalinowski J."/>
            <person name="Zotchev S.B."/>
        </authorList>
    </citation>
    <scope>NUCLEOTIDE SEQUENCE [LARGE SCALE GENOMIC DNA]</scope>
    <source>
        <strain evidence="3">ADI127-7</strain>
    </source>
</reference>
<evidence type="ECO:0000313" key="2">
    <source>
        <dbReference type="EMBL" id="APU12196.1"/>
    </source>
</evidence>
<dbReference type="RefSeq" id="WP_157433918.1">
    <property type="nucleotide sequence ID" value="NZ_CP016076.1"/>
</dbReference>
<feature type="compositionally biased region" description="Pro residues" evidence="1">
    <location>
        <begin position="240"/>
        <end position="250"/>
    </location>
</feature>
<name>A0AAC9L7B0_9PSEU</name>
<feature type="compositionally biased region" description="Gly residues" evidence="1">
    <location>
        <begin position="281"/>
        <end position="396"/>
    </location>
</feature>
<evidence type="ECO:0000313" key="3">
    <source>
        <dbReference type="Proteomes" id="UP000185511"/>
    </source>
</evidence>
<dbReference type="InterPro" id="IPR038332">
    <property type="entry name" value="PPE_sf"/>
</dbReference>
<dbReference type="KEGG" id="acad:UA74_00485"/>
<feature type="region of interest" description="Disordered" evidence="1">
    <location>
        <begin position="184"/>
        <end position="405"/>
    </location>
</feature>
<dbReference type="PRINTS" id="PR01228">
    <property type="entry name" value="EGGSHELL"/>
</dbReference>
<evidence type="ECO:0000256" key="1">
    <source>
        <dbReference type="SAM" id="MobiDB-lite"/>
    </source>
</evidence>
<organism evidence="2 3">
    <name type="scientific">Actinoalloteichus fjordicus</name>
    <dbReference type="NCBI Taxonomy" id="1612552"/>
    <lineage>
        <taxon>Bacteria</taxon>
        <taxon>Bacillati</taxon>
        <taxon>Actinomycetota</taxon>
        <taxon>Actinomycetes</taxon>
        <taxon>Pseudonocardiales</taxon>
        <taxon>Pseudonocardiaceae</taxon>
        <taxon>Actinoalloteichus</taxon>
    </lineage>
</organism>
<dbReference type="Proteomes" id="UP000185511">
    <property type="component" value="Chromosome"/>
</dbReference>
<accession>A0AAC9L7B0</accession>
<dbReference type="Gene3D" id="1.20.1260.20">
    <property type="entry name" value="PPE superfamily"/>
    <property type="match status" value="1"/>
</dbReference>